<dbReference type="AlphaFoldDB" id="A0A1Q5PW06"/>
<evidence type="ECO:0000313" key="2">
    <source>
        <dbReference type="Proteomes" id="UP000185612"/>
    </source>
</evidence>
<gene>
    <name evidence="1" type="ORF">BSZ40_06970</name>
</gene>
<keyword evidence="2" id="KW-1185">Reference proteome</keyword>
<dbReference type="EMBL" id="MQVS01000006">
    <property type="protein sequence ID" value="OKL51580.1"/>
    <property type="molecule type" value="Genomic_DNA"/>
</dbReference>
<dbReference type="RefSeq" id="WP_073824584.1">
    <property type="nucleotide sequence ID" value="NZ_MQVS01000006.1"/>
</dbReference>
<evidence type="ECO:0000313" key="1">
    <source>
        <dbReference type="EMBL" id="OKL51580.1"/>
    </source>
</evidence>
<proteinExistence type="predicted"/>
<protein>
    <submittedName>
        <fullName evidence="1">Uncharacterized protein</fullName>
    </submittedName>
</protein>
<organism evidence="1 2">
    <name type="scientific">Buchananella hordeovulneris</name>
    <dbReference type="NCBI Taxonomy" id="52770"/>
    <lineage>
        <taxon>Bacteria</taxon>
        <taxon>Bacillati</taxon>
        <taxon>Actinomycetota</taxon>
        <taxon>Actinomycetes</taxon>
        <taxon>Actinomycetales</taxon>
        <taxon>Actinomycetaceae</taxon>
        <taxon>Buchananella</taxon>
    </lineage>
</organism>
<sequence>MSTNLLPGLTEVPALPGVSGAAAMNALVWVWQDLLAGEAELELLELAAWGGIEASVGQAPRPPGLRQWCEHLLQLRRRRLADYAGGVVEELLAAWRQADVWAEVSIEACDVPCPPPPRNQWRATVLLLTDGANMLQRRAQLMCWPHLGYRQGENFEASLGAKRRRRLEAQALMDLYTEVLEPSITEAGLRWDWDGNVRHNPWVEGIEVVLPLREGHGEAEQD</sequence>
<accession>A0A1Q5PW06</accession>
<reference evidence="2" key="1">
    <citation type="submission" date="2016-12" db="EMBL/GenBank/DDBJ databases">
        <authorList>
            <person name="Meng X."/>
        </authorList>
    </citation>
    <scope>NUCLEOTIDE SEQUENCE [LARGE SCALE GENOMIC DNA]</scope>
    <source>
        <strain evidence="2">DSM 20732</strain>
    </source>
</reference>
<comment type="caution">
    <text evidence="1">The sequence shown here is derived from an EMBL/GenBank/DDBJ whole genome shotgun (WGS) entry which is preliminary data.</text>
</comment>
<dbReference type="STRING" id="52770.BSZ40_06970"/>
<dbReference type="InParanoid" id="A0A1Q5PW06"/>
<name>A0A1Q5PW06_9ACTO</name>
<dbReference type="Proteomes" id="UP000185612">
    <property type="component" value="Unassembled WGS sequence"/>
</dbReference>